<dbReference type="InterPro" id="IPR005101">
    <property type="entry name" value="Cryptochr/Photolyase_FAD-bd"/>
</dbReference>
<dbReference type="PhylomeDB" id="A0A0H3C7H5"/>
<dbReference type="PATRIC" id="fig|565050.3.peg.1473"/>
<dbReference type="KEGG" id="ccs:CCNA_01495"/>
<feature type="site" description="Electron transfer via tryptophanyl radical" evidence="9">
    <location>
        <position position="373"/>
    </location>
</feature>
<dbReference type="PRINTS" id="PR00147">
    <property type="entry name" value="DNAPHOTLYASE"/>
</dbReference>
<evidence type="ECO:0000259" key="11">
    <source>
        <dbReference type="PROSITE" id="PS51645"/>
    </source>
</evidence>
<evidence type="ECO:0000256" key="1">
    <source>
        <dbReference type="ARBA" id="ARBA00001932"/>
    </source>
</evidence>
<comment type="cofactor">
    <cofactor evidence="8">
        <name>FAD</name>
        <dbReference type="ChEBI" id="CHEBI:57692"/>
    </cofactor>
    <text evidence="8">Binds 1 FAD per subunit.</text>
</comment>
<evidence type="ECO:0000256" key="3">
    <source>
        <dbReference type="ARBA" id="ARBA00014046"/>
    </source>
</evidence>
<dbReference type="PROSITE" id="PS00691">
    <property type="entry name" value="DNA_PHOTOLYASES_1_2"/>
    <property type="match status" value="1"/>
</dbReference>
<dbReference type="EC" id="4.1.99.3" evidence="2"/>
<feature type="site" description="Electron transfer via tryptophanyl radical" evidence="9">
    <location>
        <position position="396"/>
    </location>
</feature>
<dbReference type="Gene3D" id="1.25.40.80">
    <property type="match status" value="1"/>
</dbReference>
<dbReference type="EMBL" id="CP001340">
    <property type="protein sequence ID" value="ACL94960.1"/>
    <property type="molecule type" value="Genomic_DNA"/>
</dbReference>
<dbReference type="InterPro" id="IPR036155">
    <property type="entry name" value="Crypto/Photolyase_N_sf"/>
</dbReference>
<gene>
    <name evidence="12" type="ordered locus">CCNA_01495</name>
</gene>
<feature type="site" description="Electron transfer via tryptophanyl radical" evidence="9">
    <location>
        <position position="320"/>
    </location>
</feature>
<dbReference type="PANTHER" id="PTHR11455:SF9">
    <property type="entry name" value="CRYPTOCHROME CIRCADIAN CLOCK 5 ISOFORM X1"/>
    <property type="match status" value="1"/>
</dbReference>
<dbReference type="PROSITE" id="PS51645">
    <property type="entry name" value="PHR_CRY_ALPHA_BETA"/>
    <property type="match status" value="1"/>
</dbReference>
<dbReference type="PANTHER" id="PTHR11455">
    <property type="entry name" value="CRYPTOCHROME"/>
    <property type="match status" value="1"/>
</dbReference>
<dbReference type="GO" id="GO:0003677">
    <property type="term" value="F:DNA binding"/>
    <property type="evidence" value="ECO:0007669"/>
    <property type="project" value="TreeGrafter"/>
</dbReference>
<dbReference type="Gene3D" id="3.40.50.620">
    <property type="entry name" value="HUPs"/>
    <property type="match status" value="1"/>
</dbReference>
<dbReference type="HOGENOM" id="CLU_010348_2_2_5"/>
<dbReference type="FunFam" id="1.10.579.10:FF:000003">
    <property type="entry name" value="Deoxyribodipyrimidine photo-lyase"/>
    <property type="match status" value="1"/>
</dbReference>
<evidence type="ECO:0000256" key="10">
    <source>
        <dbReference type="RuleBase" id="RU004182"/>
    </source>
</evidence>
<evidence type="ECO:0000313" key="12">
    <source>
        <dbReference type="EMBL" id="ACL94960.1"/>
    </source>
</evidence>
<evidence type="ECO:0000256" key="8">
    <source>
        <dbReference type="PIRSR" id="PIRSR602081-1"/>
    </source>
</evidence>
<keyword evidence="13" id="KW-1185">Reference proteome</keyword>
<protein>
    <recommendedName>
        <fullName evidence="3">Deoxyribodipyrimidine photo-lyase</fullName>
        <ecNumber evidence="2">4.1.99.3</ecNumber>
    </recommendedName>
</protein>
<keyword evidence="6 10" id="KW-0157">Chromophore</keyword>
<dbReference type="RefSeq" id="YP_002516868.1">
    <property type="nucleotide sequence ID" value="NC_011916.1"/>
</dbReference>
<dbReference type="InterPro" id="IPR006050">
    <property type="entry name" value="DNA_photolyase_N"/>
</dbReference>
<feature type="binding site" evidence="8">
    <location>
        <begin position="386"/>
        <end position="388"/>
    </location>
    <ligand>
        <name>FAD</name>
        <dbReference type="ChEBI" id="CHEBI:57692"/>
    </ligand>
</feature>
<dbReference type="InterPro" id="IPR014729">
    <property type="entry name" value="Rossmann-like_a/b/a_fold"/>
</dbReference>
<comment type="catalytic activity">
    <reaction evidence="7">
        <text>cyclobutadipyrimidine (in DNA) = 2 pyrimidine residues (in DNA).</text>
        <dbReference type="EC" id="4.1.99.3"/>
    </reaction>
</comment>
<dbReference type="GO" id="GO:0000719">
    <property type="term" value="P:photoreactive repair"/>
    <property type="evidence" value="ECO:0007669"/>
    <property type="project" value="UniProtKB-ARBA"/>
</dbReference>
<dbReference type="Proteomes" id="UP000001364">
    <property type="component" value="Chromosome"/>
</dbReference>
<evidence type="ECO:0000256" key="4">
    <source>
        <dbReference type="ARBA" id="ARBA00022630"/>
    </source>
</evidence>
<dbReference type="InterPro" id="IPR036134">
    <property type="entry name" value="Crypto/Photolyase_FAD-like_sf"/>
</dbReference>
<dbReference type="PROSITE" id="PS00394">
    <property type="entry name" value="DNA_PHOTOLYASES_1_1"/>
    <property type="match status" value="1"/>
</dbReference>
<dbReference type="SUPFAM" id="SSF52425">
    <property type="entry name" value="Cryptochrome/photolyase, N-terminal domain"/>
    <property type="match status" value="1"/>
</dbReference>
<comment type="cofactor">
    <cofactor evidence="1">
        <name>(6R)-5,10-methylene-5,6,7,8-tetrahydrofolate</name>
        <dbReference type="ChEBI" id="CHEBI:15636"/>
    </cofactor>
</comment>
<organism evidence="12 13">
    <name type="scientific">Caulobacter vibrioides (strain NA1000 / CB15N)</name>
    <name type="common">Caulobacter crescentus</name>
    <dbReference type="NCBI Taxonomy" id="565050"/>
    <lineage>
        <taxon>Bacteria</taxon>
        <taxon>Pseudomonadati</taxon>
        <taxon>Pseudomonadota</taxon>
        <taxon>Alphaproteobacteria</taxon>
        <taxon>Caulobacterales</taxon>
        <taxon>Caulobacteraceae</taxon>
        <taxon>Caulobacter</taxon>
    </lineage>
</organism>
<name>A0A0H3C7H5_CAUVN</name>
<dbReference type="AlphaFoldDB" id="A0A0H3C7H5"/>
<comment type="similarity">
    <text evidence="10">Belongs to the DNA photolyase family.</text>
</comment>
<sequence>MQVRNDSGDSKANLDAVIVWFRKDLRIADNPALRHAAQSGRPVIPLYILDETPGIRPMGGASLWWLDKSLKSLAASLETLGTKLVLRKGVAAEVLDQLIAQSGARSVVWNRLYDKPSTDRDAAIKAALRDRGVDCQSFNAGLLNEPWTVKNGSDQPYKVFTPYWRAAREHLTDVAVTAAPGHLVAPARFPASESLASWNLHPTKPDWSKGFDLWTPGEAGAHARLDAFLKGPIKGYGDQRDIPGVEATSKLSPHLHFGEIGPRQVWLATRSAADQGDIPLAEADKFLSEIGWREFNHSILYNWPHMPSANFKPEFDGFPWVKDEGALEAWKRGQTGYPIVDAGMRELWTTGFMHNRVRMIVASFLIKHLMIDWREGEAWFWDTLLDADLANNVGNWQWTAGSGADAAPYFRIFNPIAQGEKFDPKGDYVRRWVPELRNVSDDVIHKPWTKPLHLPAGAKRLYSRPIVDHAMARARALEAYHGL</sequence>
<evidence type="ECO:0000256" key="6">
    <source>
        <dbReference type="ARBA" id="ARBA00022991"/>
    </source>
</evidence>
<dbReference type="GO" id="GO:0003904">
    <property type="term" value="F:deoxyribodipyrimidine photo-lyase activity"/>
    <property type="evidence" value="ECO:0007669"/>
    <property type="project" value="UniProtKB-EC"/>
</dbReference>
<accession>A0A0H3C7H5</accession>
<dbReference type="RefSeq" id="WP_010919304.1">
    <property type="nucleotide sequence ID" value="NC_011916.1"/>
</dbReference>
<dbReference type="OrthoDB" id="9772484at2"/>
<evidence type="ECO:0000256" key="9">
    <source>
        <dbReference type="PIRSR" id="PIRSR602081-2"/>
    </source>
</evidence>
<dbReference type="GeneID" id="7333169"/>
<feature type="binding site" evidence="8">
    <location>
        <position position="236"/>
    </location>
    <ligand>
        <name>FAD</name>
        <dbReference type="ChEBI" id="CHEBI:57692"/>
    </ligand>
</feature>
<dbReference type="Gene3D" id="1.10.579.10">
    <property type="entry name" value="DNA Cyclobutane Dipyrimidine Photolyase, subunit A, domain 3"/>
    <property type="match status" value="1"/>
</dbReference>
<dbReference type="Pfam" id="PF00875">
    <property type="entry name" value="DNA_photolyase"/>
    <property type="match status" value="1"/>
</dbReference>
<dbReference type="GO" id="GO:0071949">
    <property type="term" value="F:FAD binding"/>
    <property type="evidence" value="ECO:0007669"/>
    <property type="project" value="TreeGrafter"/>
</dbReference>
<feature type="domain" description="Photolyase/cryptochrome alpha/beta" evidence="11">
    <location>
        <begin position="15"/>
        <end position="143"/>
    </location>
</feature>
<dbReference type="GO" id="GO:0009416">
    <property type="term" value="P:response to light stimulus"/>
    <property type="evidence" value="ECO:0007669"/>
    <property type="project" value="TreeGrafter"/>
</dbReference>
<dbReference type="InterPro" id="IPR002081">
    <property type="entry name" value="Cryptochrome/DNA_photolyase_1"/>
</dbReference>
<dbReference type="BRENDA" id="4.1.99.3">
    <property type="organism ID" value="1218"/>
</dbReference>
<keyword evidence="4 8" id="KW-0285">Flavoprotein</keyword>
<evidence type="ECO:0000256" key="2">
    <source>
        <dbReference type="ARBA" id="ARBA00013149"/>
    </source>
</evidence>
<proteinExistence type="inferred from homology"/>
<evidence type="ECO:0000313" key="13">
    <source>
        <dbReference type="Proteomes" id="UP000001364"/>
    </source>
</evidence>
<feature type="binding site" evidence="8">
    <location>
        <begin position="248"/>
        <end position="252"/>
    </location>
    <ligand>
        <name>FAD</name>
        <dbReference type="ChEBI" id="CHEBI:57692"/>
    </ligand>
</feature>
<dbReference type="InterPro" id="IPR018394">
    <property type="entry name" value="DNA_photolyase_1_CS_C"/>
</dbReference>
<reference evidence="12 13" key="1">
    <citation type="journal article" date="2010" name="J. Bacteriol.">
        <title>The genetic basis of laboratory adaptation in Caulobacter crescentus.</title>
        <authorList>
            <person name="Marks M.E."/>
            <person name="Castro-Rojas C.M."/>
            <person name="Teiling C."/>
            <person name="Du L."/>
            <person name="Kapatral V."/>
            <person name="Walunas T.L."/>
            <person name="Crosson S."/>
        </authorList>
    </citation>
    <scope>NUCLEOTIDE SEQUENCE [LARGE SCALE GENOMIC DNA]</scope>
    <source>
        <strain evidence="13">NA1000 / CB15N</strain>
    </source>
</reference>
<keyword evidence="12" id="KW-0456">Lyase</keyword>
<keyword evidence="5 8" id="KW-0274">FAD</keyword>
<dbReference type="SUPFAM" id="SSF48173">
    <property type="entry name" value="Cryptochrome/photolyase FAD-binding domain"/>
    <property type="match status" value="1"/>
</dbReference>
<feature type="binding site" evidence="8">
    <location>
        <position position="286"/>
    </location>
    <ligand>
        <name>FAD</name>
        <dbReference type="ChEBI" id="CHEBI:57692"/>
    </ligand>
</feature>
<dbReference type="SMR" id="A0A0H3C7H5"/>
<evidence type="ECO:0000256" key="7">
    <source>
        <dbReference type="ARBA" id="ARBA00033999"/>
    </source>
</evidence>
<dbReference type="Pfam" id="PF03441">
    <property type="entry name" value="FAD_binding_7"/>
    <property type="match status" value="1"/>
</dbReference>
<evidence type="ECO:0000256" key="5">
    <source>
        <dbReference type="ARBA" id="ARBA00022827"/>
    </source>
</evidence>